<keyword evidence="3" id="KW-1185">Reference proteome</keyword>
<gene>
    <name evidence="2" type="ORF">M5D96_008343</name>
</gene>
<comment type="caution">
    <text evidence="2">The sequence shown here is derived from an EMBL/GenBank/DDBJ whole genome shotgun (WGS) entry which is preliminary data.</text>
</comment>
<reference evidence="2" key="1">
    <citation type="journal article" date="2023" name="Genome Biol. Evol.">
        <title>Long-read-based Genome Assembly of Drosophila gunungcola Reveals Fewer Chemosensory Genes in Flower-breeding Species.</title>
        <authorList>
            <person name="Negi A."/>
            <person name="Liao B.Y."/>
            <person name="Yeh S.D."/>
        </authorList>
    </citation>
    <scope>NUCLEOTIDE SEQUENCE</scope>
    <source>
        <strain evidence="2">Sukarami</strain>
    </source>
</reference>
<evidence type="ECO:0000256" key="1">
    <source>
        <dbReference type="SAM" id="MobiDB-lite"/>
    </source>
</evidence>
<evidence type="ECO:0000313" key="3">
    <source>
        <dbReference type="Proteomes" id="UP001059596"/>
    </source>
</evidence>
<name>A0A9P9YKM3_9MUSC</name>
<dbReference type="Proteomes" id="UP001059596">
    <property type="component" value="Unassembled WGS sequence"/>
</dbReference>
<protein>
    <submittedName>
        <fullName evidence="2">Uncharacterized protein</fullName>
    </submittedName>
</protein>
<proteinExistence type="predicted"/>
<accession>A0A9P9YKM3</accession>
<feature type="region of interest" description="Disordered" evidence="1">
    <location>
        <begin position="20"/>
        <end position="78"/>
    </location>
</feature>
<dbReference type="EMBL" id="JAMKOV010000007">
    <property type="protein sequence ID" value="KAI8038445.1"/>
    <property type="molecule type" value="Genomic_DNA"/>
</dbReference>
<sequence length="91" mass="9675">MNHLARGPRPCVSLSCCLDNKSTSRHTRQRPSLSPPTSRVIRIRASNRSTSSSHLSNNSSSAGCTFLGTTGSSLGRPRSAAARSFASAWSQ</sequence>
<feature type="compositionally biased region" description="Low complexity" evidence="1">
    <location>
        <begin position="46"/>
        <end position="61"/>
    </location>
</feature>
<organism evidence="2 3">
    <name type="scientific">Drosophila gunungcola</name>
    <name type="common">fruit fly</name>
    <dbReference type="NCBI Taxonomy" id="103775"/>
    <lineage>
        <taxon>Eukaryota</taxon>
        <taxon>Metazoa</taxon>
        <taxon>Ecdysozoa</taxon>
        <taxon>Arthropoda</taxon>
        <taxon>Hexapoda</taxon>
        <taxon>Insecta</taxon>
        <taxon>Pterygota</taxon>
        <taxon>Neoptera</taxon>
        <taxon>Endopterygota</taxon>
        <taxon>Diptera</taxon>
        <taxon>Brachycera</taxon>
        <taxon>Muscomorpha</taxon>
        <taxon>Ephydroidea</taxon>
        <taxon>Drosophilidae</taxon>
        <taxon>Drosophila</taxon>
        <taxon>Sophophora</taxon>
    </lineage>
</organism>
<dbReference type="AlphaFoldDB" id="A0A9P9YKM3"/>
<evidence type="ECO:0000313" key="2">
    <source>
        <dbReference type="EMBL" id="KAI8038445.1"/>
    </source>
</evidence>